<dbReference type="GeneID" id="78454271"/>
<sequence>MESRVEKIRKYCVIGFIVVGLACIFVEKSQGPKKYIGTAEGFDSDVKVEILAKKNGKGELRISEIICTHGDTEAIAGPAVESLIATIKSTQDIESLDTVAGATYTSEGFIDALKDACSKIK</sequence>
<dbReference type="Pfam" id="PF04205">
    <property type="entry name" value="FMN_bind"/>
    <property type="match status" value="1"/>
</dbReference>
<dbReference type="PROSITE" id="PS51257">
    <property type="entry name" value="PROKAR_LIPOPROTEIN"/>
    <property type="match status" value="1"/>
</dbReference>
<dbReference type="GO" id="GO:0016020">
    <property type="term" value="C:membrane"/>
    <property type="evidence" value="ECO:0007669"/>
    <property type="project" value="InterPro"/>
</dbReference>
<dbReference type="KEGG" id="ful:C4N20_05590"/>
<dbReference type="Proteomes" id="UP000249008">
    <property type="component" value="Chromosome 1"/>
</dbReference>
<dbReference type="GO" id="GO:0010181">
    <property type="term" value="F:FMN binding"/>
    <property type="evidence" value="ECO:0007669"/>
    <property type="project" value="InterPro"/>
</dbReference>
<organism evidence="2 3">
    <name type="scientific">Fusobacterium ulcerans</name>
    <dbReference type="NCBI Taxonomy" id="861"/>
    <lineage>
        <taxon>Bacteria</taxon>
        <taxon>Fusobacteriati</taxon>
        <taxon>Fusobacteriota</taxon>
        <taxon>Fusobacteriia</taxon>
        <taxon>Fusobacteriales</taxon>
        <taxon>Fusobacteriaceae</taxon>
        <taxon>Fusobacterium</taxon>
    </lineage>
</organism>
<evidence type="ECO:0000313" key="3">
    <source>
        <dbReference type="Proteomes" id="UP000249008"/>
    </source>
</evidence>
<feature type="domain" description="FMN-binding" evidence="1">
    <location>
        <begin position="41"/>
        <end position="120"/>
    </location>
</feature>
<protein>
    <submittedName>
        <fullName evidence="2">Predicted NADH:ubiquinone oxidoreductase, subunit RnfG</fullName>
    </submittedName>
</protein>
<evidence type="ECO:0000313" key="2">
    <source>
        <dbReference type="EMBL" id="SQJ15459.1"/>
    </source>
</evidence>
<dbReference type="InterPro" id="IPR007329">
    <property type="entry name" value="FMN-bd"/>
</dbReference>
<evidence type="ECO:0000259" key="1">
    <source>
        <dbReference type="SMART" id="SM00900"/>
    </source>
</evidence>
<dbReference type="Gene3D" id="3.90.1010.20">
    <property type="match status" value="1"/>
</dbReference>
<reference evidence="2 3" key="1">
    <citation type="submission" date="2018-06" db="EMBL/GenBank/DDBJ databases">
        <authorList>
            <consortium name="Pathogen Informatics"/>
            <person name="Doyle S."/>
        </authorList>
    </citation>
    <scope>NUCLEOTIDE SEQUENCE [LARGE SCALE GENOMIC DNA]</scope>
    <source>
        <strain evidence="2 3">NCTC12112</strain>
    </source>
</reference>
<dbReference type="RefSeq" id="WP_005979766.1">
    <property type="nucleotide sequence ID" value="NZ_BAABXY010000001.1"/>
</dbReference>
<name>A0AAX1TQ78_9FUSO</name>
<dbReference type="AlphaFoldDB" id="A0AAX1TQ78"/>
<gene>
    <name evidence="2" type="ORF">NCTC12112_03005</name>
</gene>
<dbReference type="EMBL" id="LS483487">
    <property type="protein sequence ID" value="SQJ15459.1"/>
    <property type="molecule type" value="Genomic_DNA"/>
</dbReference>
<accession>A0AAX1TQ78</accession>
<proteinExistence type="predicted"/>
<dbReference type="SMART" id="SM00900">
    <property type="entry name" value="FMN_bind"/>
    <property type="match status" value="1"/>
</dbReference>